<evidence type="ECO:0008006" key="3">
    <source>
        <dbReference type="Google" id="ProtNLM"/>
    </source>
</evidence>
<organism evidence="1 2">
    <name type="scientific">Leptospira yasudae</name>
    <dbReference type="NCBI Taxonomy" id="2202201"/>
    <lineage>
        <taxon>Bacteria</taxon>
        <taxon>Pseudomonadati</taxon>
        <taxon>Spirochaetota</taxon>
        <taxon>Spirochaetia</taxon>
        <taxon>Leptospirales</taxon>
        <taxon>Leptospiraceae</taxon>
        <taxon>Leptospira</taxon>
    </lineage>
</organism>
<evidence type="ECO:0000313" key="2">
    <source>
        <dbReference type="Proteomes" id="UP000297613"/>
    </source>
</evidence>
<accession>A0A6N4QJC2</accession>
<evidence type="ECO:0000313" key="1">
    <source>
        <dbReference type="EMBL" id="TGL87450.1"/>
    </source>
</evidence>
<dbReference type="Proteomes" id="UP000297613">
    <property type="component" value="Unassembled WGS sequence"/>
</dbReference>
<comment type="caution">
    <text evidence="1">The sequence shown here is derived from an EMBL/GenBank/DDBJ whole genome shotgun (WGS) entry which is preliminary data.</text>
</comment>
<dbReference type="RefSeq" id="WP_135569475.1">
    <property type="nucleotide sequence ID" value="NZ_RQGK01000017.1"/>
</dbReference>
<sequence length="99" mass="10949">MKKMIFLTALLSIGVVGCKPCSDLEARICSDLGPKCEKWKALGKPGLFSTDQDQYRSGRRKLVAVLLESLGLVEANAQVCQNMSNNYDSLIDRLKQSIQ</sequence>
<proteinExistence type="predicted"/>
<protein>
    <recommendedName>
        <fullName evidence="3">Lipoprotein</fullName>
    </recommendedName>
</protein>
<reference evidence="1 2" key="1">
    <citation type="journal article" date="2019" name="PLoS Negl. Trop. Dis.">
        <title>Revisiting the worldwide diversity of Leptospira species in the environment.</title>
        <authorList>
            <person name="Vincent A.T."/>
            <person name="Schiettekatte O."/>
            <person name="Bourhy P."/>
            <person name="Veyrier F.J."/>
            <person name="Picardeau M."/>
        </authorList>
    </citation>
    <scope>NUCLEOTIDE SEQUENCE [LARGE SCALE GENOMIC DNA]</scope>
    <source>
        <strain evidence="1 2">201702445</strain>
    </source>
</reference>
<dbReference type="EMBL" id="RQGM01000016">
    <property type="protein sequence ID" value="TGL87450.1"/>
    <property type="molecule type" value="Genomic_DNA"/>
</dbReference>
<dbReference type="AlphaFoldDB" id="A0A6N4QJC2"/>
<name>A0A6N4QJC2_9LEPT</name>
<gene>
    <name evidence="1" type="ORF">EHQ83_04520</name>
</gene>
<dbReference type="PROSITE" id="PS51257">
    <property type="entry name" value="PROKAR_LIPOPROTEIN"/>
    <property type="match status" value="1"/>
</dbReference>